<accession>A0ABP6QAL5</accession>
<feature type="transmembrane region" description="Helical" evidence="6">
    <location>
        <begin position="99"/>
        <end position="122"/>
    </location>
</feature>
<dbReference type="InterPro" id="IPR047817">
    <property type="entry name" value="ABC2_TM_bact-type"/>
</dbReference>
<sequence>MIKYTRLEILRTFRDRRFLFFSVGFPVMLYLLWTNVFGDDGSSDKTTGLTVDTYMMVAFGAYGAIGAALSTTGPRLATELQDGWLRQLQVTPLRSWQVISARIVTALTVALPSMLLVALTAVITKGVSLSAAQWAGTVVALTLGVLPFAALGTLIGATVKGDSAQPAMLMVYFPLAIIGGLWVPVSNLPSFLQDIAPYTPANRMAELGWDIVGGNGVSGAGVLVLVVWTAALGALATFGYRRATVAA</sequence>
<dbReference type="InterPro" id="IPR052902">
    <property type="entry name" value="ABC-2_transporter"/>
</dbReference>
<dbReference type="RefSeq" id="WP_344829295.1">
    <property type="nucleotide sequence ID" value="NZ_BAAAUV010000007.1"/>
</dbReference>
<comment type="subcellular location">
    <subcellularLocation>
        <location evidence="1">Membrane</location>
        <topology evidence="1">Multi-pass membrane protein</topology>
    </subcellularLocation>
</comment>
<dbReference type="Proteomes" id="UP001501237">
    <property type="component" value="Unassembled WGS sequence"/>
</dbReference>
<feature type="transmembrane region" description="Helical" evidence="6">
    <location>
        <begin position="134"/>
        <end position="155"/>
    </location>
</feature>
<dbReference type="PANTHER" id="PTHR43027:SF2">
    <property type="entry name" value="TRANSPORT PERMEASE PROTEIN"/>
    <property type="match status" value="1"/>
</dbReference>
<dbReference type="PIRSF" id="PIRSF006648">
    <property type="entry name" value="DrrB"/>
    <property type="match status" value="1"/>
</dbReference>
<dbReference type="Pfam" id="PF12698">
    <property type="entry name" value="ABC2_membrane_3"/>
    <property type="match status" value="1"/>
</dbReference>
<keyword evidence="9" id="KW-1185">Reference proteome</keyword>
<evidence type="ECO:0000313" key="8">
    <source>
        <dbReference type="EMBL" id="GAA3214591.1"/>
    </source>
</evidence>
<proteinExistence type="predicted"/>
<feature type="transmembrane region" description="Helical" evidence="6">
    <location>
        <begin position="217"/>
        <end position="240"/>
    </location>
</feature>
<keyword evidence="5" id="KW-0046">Antibiotic resistance</keyword>
<dbReference type="PROSITE" id="PS51012">
    <property type="entry name" value="ABC_TM2"/>
    <property type="match status" value="1"/>
</dbReference>
<dbReference type="InterPro" id="IPR013525">
    <property type="entry name" value="ABC2_TM"/>
</dbReference>
<reference evidence="9" key="1">
    <citation type="journal article" date="2019" name="Int. J. Syst. Evol. Microbiol.">
        <title>The Global Catalogue of Microorganisms (GCM) 10K type strain sequencing project: providing services to taxonomists for standard genome sequencing and annotation.</title>
        <authorList>
            <consortium name="The Broad Institute Genomics Platform"/>
            <consortium name="The Broad Institute Genome Sequencing Center for Infectious Disease"/>
            <person name="Wu L."/>
            <person name="Ma J."/>
        </authorList>
    </citation>
    <scope>NUCLEOTIDE SEQUENCE [LARGE SCALE GENOMIC DNA]</scope>
    <source>
        <strain evidence="9">JCM 9377</strain>
    </source>
</reference>
<feature type="transmembrane region" description="Helical" evidence="6">
    <location>
        <begin position="56"/>
        <end position="78"/>
    </location>
</feature>
<evidence type="ECO:0000256" key="1">
    <source>
        <dbReference type="ARBA" id="ARBA00004141"/>
    </source>
</evidence>
<organism evidence="8 9">
    <name type="scientific">Actinocorallia longicatena</name>
    <dbReference type="NCBI Taxonomy" id="111803"/>
    <lineage>
        <taxon>Bacteria</taxon>
        <taxon>Bacillati</taxon>
        <taxon>Actinomycetota</taxon>
        <taxon>Actinomycetes</taxon>
        <taxon>Streptosporangiales</taxon>
        <taxon>Thermomonosporaceae</taxon>
        <taxon>Actinocorallia</taxon>
    </lineage>
</organism>
<evidence type="ECO:0000256" key="4">
    <source>
        <dbReference type="ARBA" id="ARBA00023136"/>
    </source>
</evidence>
<evidence type="ECO:0000256" key="6">
    <source>
        <dbReference type="SAM" id="Phobius"/>
    </source>
</evidence>
<evidence type="ECO:0000313" key="9">
    <source>
        <dbReference type="Proteomes" id="UP001501237"/>
    </source>
</evidence>
<gene>
    <name evidence="8" type="ORF">GCM10010468_35480</name>
</gene>
<evidence type="ECO:0000256" key="2">
    <source>
        <dbReference type="ARBA" id="ARBA00022692"/>
    </source>
</evidence>
<evidence type="ECO:0000256" key="3">
    <source>
        <dbReference type="ARBA" id="ARBA00022989"/>
    </source>
</evidence>
<keyword evidence="4 6" id="KW-0472">Membrane</keyword>
<feature type="domain" description="ABC transmembrane type-2" evidence="7">
    <location>
        <begin position="17"/>
        <end position="243"/>
    </location>
</feature>
<dbReference type="PANTHER" id="PTHR43027">
    <property type="entry name" value="DOXORUBICIN RESISTANCE ABC TRANSPORTER PERMEASE PROTEIN DRRC-RELATED"/>
    <property type="match status" value="1"/>
</dbReference>
<dbReference type="EMBL" id="BAAAUV010000007">
    <property type="protein sequence ID" value="GAA3214591.1"/>
    <property type="molecule type" value="Genomic_DNA"/>
</dbReference>
<keyword evidence="3 6" id="KW-1133">Transmembrane helix</keyword>
<evidence type="ECO:0000259" key="7">
    <source>
        <dbReference type="PROSITE" id="PS51012"/>
    </source>
</evidence>
<keyword evidence="2 6" id="KW-0812">Transmembrane</keyword>
<name>A0ABP6QAL5_9ACTN</name>
<protein>
    <submittedName>
        <fullName evidence="8">ABC transporter permease</fullName>
    </submittedName>
</protein>
<feature type="transmembrane region" description="Helical" evidence="6">
    <location>
        <begin position="167"/>
        <end position="185"/>
    </location>
</feature>
<comment type="caution">
    <text evidence="8">The sequence shown here is derived from an EMBL/GenBank/DDBJ whole genome shotgun (WGS) entry which is preliminary data.</text>
</comment>
<feature type="transmembrane region" description="Helical" evidence="6">
    <location>
        <begin position="18"/>
        <end position="36"/>
    </location>
</feature>
<dbReference type="InterPro" id="IPR000412">
    <property type="entry name" value="ABC_2_transport"/>
</dbReference>
<evidence type="ECO:0000256" key="5">
    <source>
        <dbReference type="ARBA" id="ARBA00023251"/>
    </source>
</evidence>